<keyword evidence="5" id="KW-1185">Reference proteome</keyword>
<feature type="transmembrane region" description="Helical" evidence="1">
    <location>
        <begin position="473"/>
        <end position="497"/>
    </location>
</feature>
<dbReference type="Pfam" id="PF17802">
    <property type="entry name" value="SpaA"/>
    <property type="match status" value="1"/>
</dbReference>
<comment type="caution">
    <text evidence="4">The sequence shown here is derived from an EMBL/GenBank/DDBJ whole genome shotgun (WGS) entry which is preliminary data.</text>
</comment>
<dbReference type="Proteomes" id="UP000029052">
    <property type="component" value="Unassembled WGS sequence"/>
</dbReference>
<proteinExistence type="predicted"/>
<evidence type="ECO:0000256" key="2">
    <source>
        <dbReference type="SAM" id="SignalP"/>
    </source>
</evidence>
<evidence type="ECO:0000256" key="1">
    <source>
        <dbReference type="SAM" id="Phobius"/>
    </source>
</evidence>
<accession>A0A087BES8</accession>
<sequence>MKRMQRMWTMVSAVAALATSLTCGAGVAQAEQTAPAAQNAATASITITGDVKDRTFTAYQLGTYANAKANEDETTVTSVDFNQNAAWNNALESAAQAEHMPADYPANASLSYLTTLTGDQLREAATKLADAVTGSGVSATMTDTAAQFDGLEPGYYLVTDMQNGAQSGAPMLVGTAIPYNGKMLASINNGAELGKAVAKPNKGTLPTKTVTGDTNGTATVGDKLTYTIATTIPGTAGYSNYKLTVRDVASEGLTMPSDAASFKVAIDGAPVAAGQYTVTQNMQDSEFPNQTVTLITLANVAGQDGKKLTVTYTAIVNAKALDGVKNSAYVQHNTGEFGDGIDSLLKTYGFTFTKVGADGVTPLAGATFELKGDSVGADFSQNGGAATATSDDKGVVSFNGLGAGQYTVKETKAPEGYMATMLPTFKVSIDENGNVTFSKDAMWNLVTPSDDNGKSAQATAAVKNVKSLTQLPLTGAAGITLLVVVAALLAAACMLVAMRSRMLKKQLED</sequence>
<feature type="domain" description="SpaA-like prealbumin fold" evidence="3">
    <location>
        <begin position="350"/>
        <end position="437"/>
    </location>
</feature>
<dbReference type="InterPro" id="IPR041033">
    <property type="entry name" value="SpaA_PFL_dom_1"/>
</dbReference>
<dbReference type="NCBIfam" id="NF033902">
    <property type="entry name" value="iso_D2_wall_anc"/>
    <property type="match status" value="1"/>
</dbReference>
<evidence type="ECO:0000259" key="3">
    <source>
        <dbReference type="Pfam" id="PF17802"/>
    </source>
</evidence>
<dbReference type="GO" id="GO:0005975">
    <property type="term" value="P:carbohydrate metabolic process"/>
    <property type="evidence" value="ECO:0007669"/>
    <property type="project" value="UniProtKB-ARBA"/>
</dbReference>
<name>A0A087BES8_9BIFI</name>
<dbReference type="EMBL" id="JGZB01000001">
    <property type="protein sequence ID" value="KFI69528.1"/>
    <property type="molecule type" value="Genomic_DNA"/>
</dbReference>
<dbReference type="InterPro" id="IPR013783">
    <property type="entry name" value="Ig-like_fold"/>
</dbReference>
<evidence type="ECO:0000313" key="4">
    <source>
        <dbReference type="EMBL" id="KFI69528.1"/>
    </source>
</evidence>
<dbReference type="SUPFAM" id="SSF49478">
    <property type="entry name" value="Cna protein B-type domain"/>
    <property type="match status" value="1"/>
</dbReference>
<dbReference type="NCBIfam" id="TIGR04226">
    <property type="entry name" value="RrgB_K2N_iso_D2"/>
    <property type="match status" value="1"/>
</dbReference>
<dbReference type="eggNOG" id="COG4932">
    <property type="taxonomic scope" value="Bacteria"/>
</dbReference>
<keyword evidence="1" id="KW-0812">Transmembrane</keyword>
<dbReference type="STRING" id="1692.BMAGN_1245"/>
<keyword evidence="1" id="KW-0472">Membrane</keyword>
<evidence type="ECO:0000313" key="5">
    <source>
        <dbReference type="Proteomes" id="UP000029052"/>
    </source>
</evidence>
<reference evidence="4 5" key="1">
    <citation type="submission" date="2014-03" db="EMBL/GenBank/DDBJ databases">
        <title>Genomics of Bifidobacteria.</title>
        <authorList>
            <person name="Ventura M."/>
            <person name="Milani C."/>
            <person name="Lugli G.A."/>
        </authorList>
    </citation>
    <scope>NUCLEOTIDE SEQUENCE [LARGE SCALE GENOMIC DNA]</scope>
    <source>
        <strain evidence="4 5">LMG 11591</strain>
    </source>
</reference>
<dbReference type="AlphaFoldDB" id="A0A087BES8"/>
<keyword evidence="2" id="KW-0732">Signal</keyword>
<dbReference type="InterPro" id="IPR048052">
    <property type="entry name" value="FM1-like"/>
</dbReference>
<gene>
    <name evidence="4" type="ORF">BMAGN_1245</name>
</gene>
<organism evidence="4 5">
    <name type="scientific">Bifidobacterium magnum</name>
    <dbReference type="NCBI Taxonomy" id="1692"/>
    <lineage>
        <taxon>Bacteria</taxon>
        <taxon>Bacillati</taxon>
        <taxon>Actinomycetota</taxon>
        <taxon>Actinomycetes</taxon>
        <taxon>Bifidobacteriales</taxon>
        <taxon>Bifidobacteriaceae</taxon>
        <taxon>Bifidobacterium</taxon>
    </lineage>
</organism>
<dbReference type="RefSeq" id="WP_160257208.1">
    <property type="nucleotide sequence ID" value="NZ_JGZB01000001.1"/>
</dbReference>
<keyword evidence="1" id="KW-1133">Transmembrane helix</keyword>
<dbReference type="Gene3D" id="2.60.40.10">
    <property type="entry name" value="Immunoglobulins"/>
    <property type="match status" value="1"/>
</dbReference>
<dbReference type="Gene3D" id="2.60.40.740">
    <property type="match status" value="1"/>
</dbReference>
<feature type="chain" id="PRO_5001818968" evidence="2">
    <location>
        <begin position="31"/>
        <end position="509"/>
    </location>
</feature>
<dbReference type="InterPro" id="IPR026466">
    <property type="entry name" value="Fim_isopep_form_D2_dom"/>
</dbReference>
<feature type="signal peptide" evidence="2">
    <location>
        <begin position="1"/>
        <end position="30"/>
    </location>
</feature>
<protein>
    <submittedName>
        <fullName evidence="4">Fimbrial subunit-like protein</fullName>
    </submittedName>
</protein>